<feature type="domain" description="Transglycosylase SLT" evidence="3">
    <location>
        <begin position="161"/>
        <end position="209"/>
    </location>
</feature>
<dbReference type="Gene3D" id="1.10.530.10">
    <property type="match status" value="1"/>
</dbReference>
<feature type="compositionally biased region" description="Basic residues" evidence="2">
    <location>
        <begin position="401"/>
        <end position="421"/>
    </location>
</feature>
<dbReference type="InterPro" id="IPR023346">
    <property type="entry name" value="Lysozyme-like_dom_sf"/>
</dbReference>
<dbReference type="SUPFAM" id="SSF53955">
    <property type="entry name" value="Lysozyme-like"/>
    <property type="match status" value="1"/>
</dbReference>
<accession>A0ABM7SPU2</accession>
<dbReference type="PANTHER" id="PTHR30163:SF8">
    <property type="entry name" value="LYTIC MUREIN TRANSGLYCOSYLASE"/>
    <property type="match status" value="1"/>
</dbReference>
<evidence type="ECO:0000313" key="4">
    <source>
        <dbReference type="EMBL" id="BCZ23335.1"/>
    </source>
</evidence>
<dbReference type="PANTHER" id="PTHR30163">
    <property type="entry name" value="MEMBRANE-BOUND LYTIC MUREIN TRANSGLYCOSYLASE B"/>
    <property type="match status" value="1"/>
</dbReference>
<name>A0ABM7SPU2_9MYCO</name>
<keyword evidence="5" id="KW-1185">Reference proteome</keyword>
<feature type="compositionally biased region" description="Basic and acidic residues" evidence="2">
    <location>
        <begin position="422"/>
        <end position="438"/>
    </location>
</feature>
<evidence type="ECO:0000256" key="2">
    <source>
        <dbReference type="SAM" id="MobiDB-lite"/>
    </source>
</evidence>
<dbReference type="InterPro" id="IPR043426">
    <property type="entry name" value="MltB-like"/>
</dbReference>
<dbReference type="PROSITE" id="PS00032">
    <property type="entry name" value="ANTENNAPEDIA"/>
    <property type="match status" value="1"/>
</dbReference>
<evidence type="ECO:0000259" key="3">
    <source>
        <dbReference type="Pfam" id="PF13406"/>
    </source>
</evidence>
<sequence length="471" mass="47921">MIAPLVFAGAVSAAAPSLPVRMPPRHAAVTPVAAVSPTFPDLTGPAVVAIDRSPTVFHVAEPALSAPPPAMIVNARGALGIPSIALAAYRSAEQKMAVAAPGCGVSWNLLAGIGRIESGHAGGGAVDARGTAISPIYGPSLDGTLPGNETIIQSSAGNRVTYARAMGPMQFLPGTWARYASDGKGDGVADPQNIFDATLAAARYLCSGGLNLRDQSQVLTAILRYNNSMPYAQNVLGWAAAYATGVVPVDLPPMTGPPPPLGDAHLEHPEGLGPNLPMNINGLPLDDPLARVPLIDLSSPALVSPPPMFPWMTPTPQQAPAQIPGCTVICISSQGTPPAGPPPPFAPPAPFAPAAPPAPFAPPPPFGAPPPDAGPAPAPPGRGAGAPGRGAGAPRPPDPRRPHRRPSPPARRARRPARPSRSRRDPVRPDRPSGDRKRGQAAPSGSPPNSPAGRRKTASSRTPTLGGDVPP</sequence>
<dbReference type="Proteomes" id="UP000826012">
    <property type="component" value="Chromosome"/>
</dbReference>
<proteinExistence type="predicted"/>
<organism evidence="4 5">
    <name type="scientific">Mycobacterium senriense</name>
    <dbReference type="NCBI Taxonomy" id="2775496"/>
    <lineage>
        <taxon>Bacteria</taxon>
        <taxon>Bacillati</taxon>
        <taxon>Actinomycetota</taxon>
        <taxon>Actinomycetes</taxon>
        <taxon>Mycobacteriales</taxon>
        <taxon>Mycobacteriaceae</taxon>
        <taxon>Mycobacterium</taxon>
        <taxon>Mycobacterium avium complex (MAC)</taxon>
    </lineage>
</organism>
<dbReference type="InterPro" id="IPR001827">
    <property type="entry name" value="Homeobox_Antennapedia_CS"/>
</dbReference>
<feature type="compositionally biased region" description="Gly residues" evidence="2">
    <location>
        <begin position="382"/>
        <end position="391"/>
    </location>
</feature>
<evidence type="ECO:0000313" key="5">
    <source>
        <dbReference type="Proteomes" id="UP000826012"/>
    </source>
</evidence>
<dbReference type="InterPro" id="IPR031304">
    <property type="entry name" value="SLT_2"/>
</dbReference>
<feature type="region of interest" description="Disordered" evidence="2">
    <location>
        <begin position="334"/>
        <end position="471"/>
    </location>
</feature>
<evidence type="ECO:0000256" key="1">
    <source>
        <dbReference type="ARBA" id="ARBA00022473"/>
    </source>
</evidence>
<dbReference type="Pfam" id="PF13406">
    <property type="entry name" value="SLT_2"/>
    <property type="match status" value="1"/>
</dbReference>
<feature type="compositionally biased region" description="Pro residues" evidence="2">
    <location>
        <begin position="338"/>
        <end position="380"/>
    </location>
</feature>
<dbReference type="CDD" id="cd13399">
    <property type="entry name" value="Slt35-like"/>
    <property type="match status" value="1"/>
</dbReference>
<gene>
    <name evidence="4" type="ORF">MTY59_31900</name>
</gene>
<reference evidence="4 5" key="1">
    <citation type="submission" date="2021-07" db="EMBL/GenBank/DDBJ databases">
        <title>Complete genome sequence of nontuberculous Mycobacterium sp. TY59.</title>
        <authorList>
            <person name="Fukushima K."/>
        </authorList>
    </citation>
    <scope>NUCLEOTIDE SEQUENCE [LARGE SCALE GENOMIC DNA]</scope>
    <source>
        <strain evidence="4 5">TY59</strain>
    </source>
</reference>
<dbReference type="EMBL" id="AP024828">
    <property type="protein sequence ID" value="BCZ23335.1"/>
    <property type="molecule type" value="Genomic_DNA"/>
</dbReference>
<protein>
    <recommendedName>
        <fullName evidence="3">Transglycosylase SLT domain-containing protein</fullName>
    </recommendedName>
</protein>
<keyword evidence="1" id="KW-0217">Developmental protein</keyword>